<keyword evidence="3" id="KW-0539">Nucleus</keyword>
<feature type="compositionally biased region" description="Acidic residues" evidence="4">
    <location>
        <begin position="113"/>
        <end position="132"/>
    </location>
</feature>
<feature type="compositionally biased region" description="Acidic residues" evidence="4">
    <location>
        <begin position="659"/>
        <end position="670"/>
    </location>
</feature>
<proteinExistence type="predicted"/>
<feature type="compositionally biased region" description="Basic and acidic residues" evidence="4">
    <location>
        <begin position="600"/>
        <end position="610"/>
    </location>
</feature>
<feature type="compositionally biased region" description="Polar residues" evidence="4">
    <location>
        <begin position="682"/>
        <end position="693"/>
    </location>
</feature>
<evidence type="ECO:0000313" key="6">
    <source>
        <dbReference type="Proteomes" id="UP000053573"/>
    </source>
</evidence>
<dbReference type="PANTHER" id="PTHR14150">
    <property type="entry name" value="U3 SMALL NUCLEOLAR RNA-ASSOCIATED PROTEIN 14"/>
    <property type="match status" value="1"/>
</dbReference>
<dbReference type="Pfam" id="PF04615">
    <property type="entry name" value="Utp14"/>
    <property type="match status" value="1"/>
</dbReference>
<evidence type="ECO:0000256" key="2">
    <source>
        <dbReference type="ARBA" id="ARBA00022553"/>
    </source>
</evidence>
<dbReference type="GO" id="GO:0006364">
    <property type="term" value="P:rRNA processing"/>
    <property type="evidence" value="ECO:0007669"/>
    <property type="project" value="InterPro"/>
</dbReference>
<dbReference type="AlphaFoldDB" id="A0A0H1B5Q6"/>
<gene>
    <name evidence="5" type="ORF">EMPG_17761</name>
</gene>
<evidence type="ECO:0000256" key="4">
    <source>
        <dbReference type="SAM" id="MobiDB-lite"/>
    </source>
</evidence>
<dbReference type="InterPro" id="IPR006709">
    <property type="entry name" value="SSU_processome_Utp14"/>
</dbReference>
<accession>A0A0H1B5Q6</accession>
<comment type="subcellular location">
    <subcellularLocation>
        <location evidence="1">Nucleus</location>
        <location evidence="1">Nucleolus</location>
    </subcellularLocation>
</comment>
<dbReference type="PANTHER" id="PTHR14150:SF12">
    <property type="entry name" value="U3 SMALL NUCLEOLAR RNA-ASSOCIATED PROTEIN 14 HOMOLOG A"/>
    <property type="match status" value="1"/>
</dbReference>
<comment type="caution">
    <text evidence="5">The sequence shown here is derived from an EMBL/GenBank/DDBJ whole genome shotgun (WGS) entry which is preliminary data.</text>
</comment>
<feature type="compositionally biased region" description="Basic residues" evidence="4">
    <location>
        <begin position="17"/>
        <end position="26"/>
    </location>
</feature>
<feature type="region of interest" description="Disordered" evidence="4">
    <location>
        <begin position="556"/>
        <end position="849"/>
    </location>
</feature>
<feature type="compositionally biased region" description="Basic and acidic residues" evidence="4">
    <location>
        <begin position="705"/>
        <end position="728"/>
    </location>
</feature>
<dbReference type="Proteomes" id="UP000053573">
    <property type="component" value="Unassembled WGS sequence"/>
</dbReference>
<feature type="compositionally biased region" description="Basic and acidic residues" evidence="4">
    <location>
        <begin position="76"/>
        <end position="86"/>
    </location>
</feature>
<dbReference type="GO" id="GO:0032040">
    <property type="term" value="C:small-subunit processome"/>
    <property type="evidence" value="ECO:0007669"/>
    <property type="project" value="InterPro"/>
</dbReference>
<evidence type="ECO:0008006" key="7">
    <source>
        <dbReference type="Google" id="ProtNLM"/>
    </source>
</evidence>
<feature type="compositionally biased region" description="Acidic residues" evidence="4">
    <location>
        <begin position="213"/>
        <end position="240"/>
    </location>
</feature>
<dbReference type="STRING" id="2060906.A0A0H1B5Q6"/>
<feature type="compositionally biased region" description="Basic and acidic residues" evidence="4">
    <location>
        <begin position="639"/>
        <end position="658"/>
    </location>
</feature>
<feature type="compositionally biased region" description="Basic and acidic residues" evidence="4">
    <location>
        <begin position="556"/>
        <end position="568"/>
    </location>
</feature>
<dbReference type="EMBL" id="LDEV01002982">
    <property type="protein sequence ID" value="KLJ06750.1"/>
    <property type="molecule type" value="Genomic_DNA"/>
</dbReference>
<name>A0A0H1B5Q6_9EURO</name>
<evidence type="ECO:0000256" key="3">
    <source>
        <dbReference type="ARBA" id="ARBA00023242"/>
    </source>
</evidence>
<protein>
    <recommendedName>
        <fullName evidence="7">U3 small nucleolar RNA-associated protein 14</fullName>
    </recommendedName>
</protein>
<evidence type="ECO:0000313" key="5">
    <source>
        <dbReference type="EMBL" id="KLJ06750.1"/>
    </source>
</evidence>
<organism evidence="5 6">
    <name type="scientific">Blastomyces silverae</name>
    <dbReference type="NCBI Taxonomy" id="2060906"/>
    <lineage>
        <taxon>Eukaryota</taxon>
        <taxon>Fungi</taxon>
        <taxon>Dikarya</taxon>
        <taxon>Ascomycota</taxon>
        <taxon>Pezizomycotina</taxon>
        <taxon>Eurotiomycetes</taxon>
        <taxon>Eurotiomycetidae</taxon>
        <taxon>Onygenales</taxon>
        <taxon>Ajellomycetaceae</taxon>
        <taxon>Blastomyces</taxon>
    </lineage>
</organism>
<evidence type="ECO:0000256" key="1">
    <source>
        <dbReference type="ARBA" id="ARBA00004604"/>
    </source>
</evidence>
<sequence length="1004" mass="111953">MARRSNQLRSKEEPRRSKPKGTKKPYTRGGLDALTIAEKQYPSNSGIRKHRLGVEEDDGSKRKRGGTSRLDDEESHDQPPKRRRTDDDEGSGSNDNYGSDSEGNEWQLGRVDSDDDSEIDSDEAMGESDEENFDGRKVGGNSKAKANSTPRKRDRDDFNLSEGDGEELDDDDDLGEEAVDLATAWDMNAEESESDTKAKTKKSKTNLKSKTTDEEDDIDITGSEGEEEEDDSDESGDDASDASGLSLSDEDDLNERGLSKLQKFVKSMENGQSDDSQSKPKHRAMTHGAQPTEFGLMPTRKLTVADLIPTISDSRMKGSLKHLDADASTKKSKAGIPGKLQAPLAKRQQDRIDRAAAYEKSKETLDRWIETVKANRRADHLSFPLPEPNAIQQSSITDTKPLNDLESTIQNILVESGLADEKDKSGEARIQEFEELQAKKLPLEEIQARRAELRKARELLFREEVRAKRIKKIKSKSYRRVHRKEREKMDLREREALIAAGVDVDEEDREMLDRRRAEARMGAKHRESKWAKSLKQTGRTAWDDEARLEMADLARREEELQSRIEGKRVTTGQEEYLGSSSEESESDDDAAEDGFGSDAETQRLKKKLNELDQNGNDTEESMTGPHAALLSMKFMRNAEAARKAQNDAEIKKLRRDMGDGGDDSQSDNDLAEMGRQKFGQHATANKPTITVPQRQEFEEPDSETDEKARAMESDGEVEIKVDGNDRAPKSTTRNSRPLKKQSNQTNGRATKDSDVDVDNPWLAQPKRNAKKQNDSSDGAADISLIGNDALESGPSQSLLSAEPKQGKSAKKQIAVKSHGKTPPAAPAAAGTAGGEDEDEDDDDDNTRGPVLLRNADLVKKAFAGDEVLADFSKEKLQTVEEEGDQVIDTTLPGWGSWAGAGLTKREKKQAKAKRSFVTEEGVKAEKRKDAKLDRVIINEKRIKKNTKYLASQLPHPFESRQQYERSLRLPIGPEWTTKETFQNATKPRVMLKQGVIKPLQKPLL</sequence>
<feature type="compositionally biased region" description="Acidic residues" evidence="4">
    <location>
        <begin position="834"/>
        <end position="844"/>
    </location>
</feature>
<keyword evidence="6" id="KW-1185">Reference proteome</keyword>
<feature type="compositionally biased region" description="Low complexity" evidence="4">
    <location>
        <begin position="91"/>
        <end position="101"/>
    </location>
</feature>
<feature type="region of interest" description="Disordered" evidence="4">
    <location>
        <begin position="1"/>
        <end position="298"/>
    </location>
</feature>
<dbReference type="OrthoDB" id="277439at2759"/>
<reference evidence="6" key="1">
    <citation type="journal article" date="2015" name="PLoS Genet.">
        <title>The dynamic genome and transcriptome of the human fungal pathogen Blastomyces and close relative Emmonsia.</title>
        <authorList>
            <person name="Munoz J.F."/>
            <person name="Gauthier G.M."/>
            <person name="Desjardins C.A."/>
            <person name="Gallo J.E."/>
            <person name="Holder J."/>
            <person name="Sullivan T.D."/>
            <person name="Marty A.J."/>
            <person name="Carmen J.C."/>
            <person name="Chen Z."/>
            <person name="Ding L."/>
            <person name="Gujja S."/>
            <person name="Magrini V."/>
            <person name="Misas E."/>
            <person name="Mitreva M."/>
            <person name="Priest M."/>
            <person name="Saif S."/>
            <person name="Whiston E.A."/>
            <person name="Young S."/>
            <person name="Zeng Q."/>
            <person name="Goldman W.E."/>
            <person name="Mardis E.R."/>
            <person name="Taylor J.W."/>
            <person name="McEwen J.G."/>
            <person name="Clay O.K."/>
            <person name="Klein B.S."/>
            <person name="Cuomo C.A."/>
        </authorList>
    </citation>
    <scope>NUCLEOTIDE SEQUENCE [LARGE SCALE GENOMIC DNA]</scope>
    <source>
        <strain evidence="6">UAMH 139</strain>
    </source>
</reference>
<keyword evidence="2" id="KW-0597">Phosphoprotein</keyword>
<feature type="compositionally biased region" description="Polar residues" evidence="4">
    <location>
        <begin position="729"/>
        <end position="748"/>
    </location>
</feature>
<feature type="compositionally biased region" description="Acidic residues" evidence="4">
    <location>
        <begin position="163"/>
        <end position="179"/>
    </location>
</feature>
<feature type="compositionally biased region" description="Acidic residues" evidence="4">
    <location>
        <begin position="582"/>
        <end position="592"/>
    </location>
</feature>